<proteinExistence type="inferred from homology"/>
<dbReference type="GO" id="GO:0046872">
    <property type="term" value="F:metal ion binding"/>
    <property type="evidence" value="ECO:0007669"/>
    <property type="project" value="UniProtKB-KW"/>
</dbReference>
<accession>A0A4V4HHH2</accession>
<dbReference type="Gene3D" id="3.40.1210.10">
    <property type="entry name" value="Survival protein SurE-like phosphatase/nucleotidase"/>
    <property type="match status" value="1"/>
</dbReference>
<protein>
    <submittedName>
        <fullName evidence="6">Sure-like protein</fullName>
    </submittedName>
</protein>
<comment type="similarity">
    <text evidence="1">Belongs to the SurE nucleotidase family.</text>
</comment>
<dbReference type="Proteomes" id="UP000297245">
    <property type="component" value="Unassembled WGS sequence"/>
</dbReference>
<dbReference type="InterPro" id="IPR030048">
    <property type="entry name" value="SurE"/>
</dbReference>
<evidence type="ECO:0000256" key="4">
    <source>
        <dbReference type="SAM" id="SignalP"/>
    </source>
</evidence>
<dbReference type="OrthoDB" id="4018688at2759"/>
<feature type="signal peptide" evidence="4">
    <location>
        <begin position="1"/>
        <end position="19"/>
    </location>
</feature>
<dbReference type="SUPFAM" id="SSF64167">
    <property type="entry name" value="SurE-like"/>
    <property type="match status" value="1"/>
</dbReference>
<keyword evidence="2" id="KW-0479">Metal-binding</keyword>
<sequence>MRCLFVCPLLFLGVRLVVGQRVVLTNDDGWAVAMIRAQNDALKEAGYDVVLSCPADNKSGTGSSSAPPTVLTQPCEFNTCPVGSPPEGFNASDPRVNYVNSFPVDAVRFGIQTLAPSFFDGNGPDFVVSGSNVGNNLGPNTVMNSGTVGAACEAAKEGIPSTAFSAATGSQVSFTTLDTDPTSDSSIAALIYADLTVKFVNQLLADPGPILPPNVTINVNYPSTTRTTSTGERCLDPSDFHFILTRIDPNPSEGTVDVERCGTTTLPGEASVVALAGCFTSVSVFNATTKTDVDASTQAFVVQRLGDLLECLPEDD</sequence>
<gene>
    <name evidence="6" type="ORF">K435DRAFT_827452</name>
</gene>
<dbReference type="EMBL" id="ML179075">
    <property type="protein sequence ID" value="THV02676.1"/>
    <property type="molecule type" value="Genomic_DNA"/>
</dbReference>
<dbReference type="InterPro" id="IPR036523">
    <property type="entry name" value="SurE-like_sf"/>
</dbReference>
<evidence type="ECO:0000256" key="1">
    <source>
        <dbReference type="ARBA" id="ARBA00011062"/>
    </source>
</evidence>
<dbReference type="PANTHER" id="PTHR30457:SF0">
    <property type="entry name" value="PHOSPHATASE, PUTATIVE (AFU_ORTHOLOGUE AFUA_4G01070)-RELATED"/>
    <property type="match status" value="1"/>
</dbReference>
<dbReference type="Pfam" id="PF01975">
    <property type="entry name" value="SurE"/>
    <property type="match status" value="1"/>
</dbReference>
<name>A0A4V4HHH2_DENBC</name>
<dbReference type="InterPro" id="IPR002828">
    <property type="entry name" value="SurE-like_Pase/nucleotidase"/>
</dbReference>
<feature type="domain" description="Survival protein SurE-like phosphatase/nucleotidase" evidence="5">
    <location>
        <begin position="22"/>
        <end position="229"/>
    </location>
</feature>
<organism evidence="6 7">
    <name type="scientific">Dendrothele bispora (strain CBS 962.96)</name>
    <dbReference type="NCBI Taxonomy" id="1314807"/>
    <lineage>
        <taxon>Eukaryota</taxon>
        <taxon>Fungi</taxon>
        <taxon>Dikarya</taxon>
        <taxon>Basidiomycota</taxon>
        <taxon>Agaricomycotina</taxon>
        <taxon>Agaricomycetes</taxon>
        <taxon>Agaricomycetidae</taxon>
        <taxon>Agaricales</taxon>
        <taxon>Agaricales incertae sedis</taxon>
        <taxon>Dendrothele</taxon>
    </lineage>
</organism>
<evidence type="ECO:0000256" key="2">
    <source>
        <dbReference type="ARBA" id="ARBA00022723"/>
    </source>
</evidence>
<dbReference type="AlphaFoldDB" id="A0A4V4HHH2"/>
<keyword evidence="4" id="KW-0732">Signal</keyword>
<reference evidence="6 7" key="1">
    <citation type="journal article" date="2019" name="Nat. Ecol. Evol.">
        <title>Megaphylogeny resolves global patterns of mushroom evolution.</title>
        <authorList>
            <person name="Varga T."/>
            <person name="Krizsan K."/>
            <person name="Foldi C."/>
            <person name="Dima B."/>
            <person name="Sanchez-Garcia M."/>
            <person name="Sanchez-Ramirez S."/>
            <person name="Szollosi G.J."/>
            <person name="Szarkandi J.G."/>
            <person name="Papp V."/>
            <person name="Albert L."/>
            <person name="Andreopoulos W."/>
            <person name="Angelini C."/>
            <person name="Antonin V."/>
            <person name="Barry K.W."/>
            <person name="Bougher N.L."/>
            <person name="Buchanan P."/>
            <person name="Buyck B."/>
            <person name="Bense V."/>
            <person name="Catcheside P."/>
            <person name="Chovatia M."/>
            <person name="Cooper J."/>
            <person name="Damon W."/>
            <person name="Desjardin D."/>
            <person name="Finy P."/>
            <person name="Geml J."/>
            <person name="Haridas S."/>
            <person name="Hughes K."/>
            <person name="Justo A."/>
            <person name="Karasinski D."/>
            <person name="Kautmanova I."/>
            <person name="Kiss B."/>
            <person name="Kocsube S."/>
            <person name="Kotiranta H."/>
            <person name="LaButti K.M."/>
            <person name="Lechner B.E."/>
            <person name="Liimatainen K."/>
            <person name="Lipzen A."/>
            <person name="Lukacs Z."/>
            <person name="Mihaltcheva S."/>
            <person name="Morgado L.N."/>
            <person name="Niskanen T."/>
            <person name="Noordeloos M.E."/>
            <person name="Ohm R.A."/>
            <person name="Ortiz-Santana B."/>
            <person name="Ovrebo C."/>
            <person name="Racz N."/>
            <person name="Riley R."/>
            <person name="Savchenko A."/>
            <person name="Shiryaev A."/>
            <person name="Soop K."/>
            <person name="Spirin V."/>
            <person name="Szebenyi C."/>
            <person name="Tomsovsky M."/>
            <person name="Tulloss R.E."/>
            <person name="Uehling J."/>
            <person name="Grigoriev I.V."/>
            <person name="Vagvolgyi C."/>
            <person name="Papp T."/>
            <person name="Martin F.M."/>
            <person name="Miettinen O."/>
            <person name="Hibbett D.S."/>
            <person name="Nagy L.G."/>
        </authorList>
    </citation>
    <scope>NUCLEOTIDE SEQUENCE [LARGE SCALE GENOMIC DNA]</scope>
    <source>
        <strain evidence="6 7">CBS 962.96</strain>
    </source>
</reference>
<feature type="chain" id="PRO_5020209467" evidence="4">
    <location>
        <begin position="20"/>
        <end position="316"/>
    </location>
</feature>
<keyword evidence="3" id="KW-0378">Hydrolase</keyword>
<evidence type="ECO:0000259" key="5">
    <source>
        <dbReference type="Pfam" id="PF01975"/>
    </source>
</evidence>
<dbReference type="PANTHER" id="PTHR30457">
    <property type="entry name" value="5'-NUCLEOTIDASE SURE"/>
    <property type="match status" value="1"/>
</dbReference>
<evidence type="ECO:0000313" key="6">
    <source>
        <dbReference type="EMBL" id="THV02676.1"/>
    </source>
</evidence>
<evidence type="ECO:0000256" key="3">
    <source>
        <dbReference type="ARBA" id="ARBA00022801"/>
    </source>
</evidence>
<evidence type="ECO:0000313" key="7">
    <source>
        <dbReference type="Proteomes" id="UP000297245"/>
    </source>
</evidence>
<keyword evidence="7" id="KW-1185">Reference proteome</keyword>
<dbReference type="GO" id="GO:0008252">
    <property type="term" value="F:nucleotidase activity"/>
    <property type="evidence" value="ECO:0007669"/>
    <property type="project" value="InterPro"/>
</dbReference>